<dbReference type="InterPro" id="IPR000700">
    <property type="entry name" value="PAS-assoc_C"/>
</dbReference>
<dbReference type="PROSITE" id="PS50887">
    <property type="entry name" value="GGDEF"/>
    <property type="match status" value="1"/>
</dbReference>
<dbReference type="Gene3D" id="3.30.70.270">
    <property type="match status" value="1"/>
</dbReference>
<dbReference type="NCBIfam" id="TIGR00254">
    <property type="entry name" value="GGDEF"/>
    <property type="match status" value="1"/>
</dbReference>
<evidence type="ECO:0000259" key="2">
    <source>
        <dbReference type="PROSITE" id="PS50113"/>
    </source>
</evidence>
<dbReference type="InterPro" id="IPR013655">
    <property type="entry name" value="PAS_fold_3"/>
</dbReference>
<dbReference type="InterPro" id="IPR013656">
    <property type="entry name" value="PAS_4"/>
</dbReference>
<dbReference type="Pfam" id="PF00990">
    <property type="entry name" value="GGDEF"/>
    <property type="match status" value="1"/>
</dbReference>
<evidence type="ECO:0000259" key="1">
    <source>
        <dbReference type="PROSITE" id="PS50112"/>
    </source>
</evidence>
<reference evidence="4" key="1">
    <citation type="submission" date="2020-08" db="EMBL/GenBank/DDBJ databases">
        <title>Genome public.</title>
        <authorList>
            <person name="Liu C."/>
            <person name="Sun Q."/>
        </authorList>
    </citation>
    <scope>NUCLEOTIDE SEQUENCE</scope>
    <source>
        <strain evidence="4">BX22</strain>
    </source>
</reference>
<dbReference type="Proteomes" id="UP000637359">
    <property type="component" value="Unassembled WGS sequence"/>
</dbReference>
<name>A0A923L4U2_9BACI</name>
<dbReference type="PANTHER" id="PTHR44757">
    <property type="entry name" value="DIGUANYLATE CYCLASE DGCP"/>
    <property type="match status" value="1"/>
</dbReference>
<dbReference type="CDD" id="cd00130">
    <property type="entry name" value="PAS"/>
    <property type="match status" value="3"/>
</dbReference>
<dbReference type="InterPro" id="IPR052155">
    <property type="entry name" value="Biofilm_reg_signaling"/>
</dbReference>
<dbReference type="PANTHER" id="PTHR44757:SF2">
    <property type="entry name" value="BIOFILM ARCHITECTURE MAINTENANCE PROTEIN MBAA"/>
    <property type="match status" value="1"/>
</dbReference>
<dbReference type="SMART" id="SM00086">
    <property type="entry name" value="PAC"/>
    <property type="match status" value="3"/>
</dbReference>
<dbReference type="EMBL" id="JACOOL010000004">
    <property type="protein sequence ID" value="MBC5636461.1"/>
    <property type="molecule type" value="Genomic_DNA"/>
</dbReference>
<dbReference type="Pfam" id="PF08448">
    <property type="entry name" value="PAS_4"/>
    <property type="match status" value="1"/>
</dbReference>
<dbReference type="CDD" id="cd01949">
    <property type="entry name" value="GGDEF"/>
    <property type="match status" value="1"/>
</dbReference>
<dbReference type="Pfam" id="PF08447">
    <property type="entry name" value="PAS_3"/>
    <property type="match status" value="1"/>
</dbReference>
<evidence type="ECO:0000313" key="4">
    <source>
        <dbReference type="EMBL" id="MBC5636461.1"/>
    </source>
</evidence>
<dbReference type="InterPro" id="IPR001610">
    <property type="entry name" value="PAC"/>
</dbReference>
<feature type="domain" description="PAC" evidence="2">
    <location>
        <begin position="82"/>
        <end position="134"/>
    </location>
</feature>
<dbReference type="Gene3D" id="3.30.450.20">
    <property type="entry name" value="PAS domain"/>
    <property type="match status" value="3"/>
</dbReference>
<protein>
    <submittedName>
        <fullName evidence="4">PAS domain S-box protein</fullName>
    </submittedName>
</protein>
<feature type="domain" description="GGDEF" evidence="3">
    <location>
        <begin position="423"/>
        <end position="556"/>
    </location>
</feature>
<dbReference type="PROSITE" id="PS50113">
    <property type="entry name" value="PAC"/>
    <property type="match status" value="2"/>
</dbReference>
<sequence>MLIQKEQLLNNVLLKGIQDMVYIMEVTDDRRFIYHFINQAVEKFAGLKEDIIGKTFHQVLNQQKADFLYQKYQEVLDTKSVVVYEDLFPSPIGEVRYGENVLTPLFDENNTCTHIVAVVKDITERRLAEKTAKKATELLVEGKQRYQSLFDYNLDGVIATDENGIIVNVNRSLEFITGYAQENLKGMHYTDLILSEDVRTAQTYFEIAINGILEEFNIRMCSKSGKQIDMILKLTPIIINDKTVGIYAICKDMSEQISMQNKYTESENKFEIIAEYSGDLITMLDREGNITYVSPSYQDVLQFDQEDYIGKEFYYNVHPDDIAHLLASFEQSKASGKPWEAQFRQKHKKLGWIWSELKGSPVYDEHNQFKQMVVLSRDISLRKSYEEKLKYFAYHDPLTGLPNRRYFTMQLKQALDSYENTGEMFAVIIMDLDRFKEINDTFGHDIGDKAIAEFAYRVGKKIRRHDTLARLGGDEFVLLVQSLEKKADAIHIAEDIIDVVKAPWKIDDAQFVTTASIGISLLAVDKENTYETLFKNADQALYEAKNAGGNQYAIKM</sequence>
<dbReference type="InterPro" id="IPR029787">
    <property type="entry name" value="Nucleotide_cyclase"/>
</dbReference>
<feature type="domain" description="PAC" evidence="2">
    <location>
        <begin position="337"/>
        <end position="391"/>
    </location>
</feature>
<dbReference type="SMART" id="SM00267">
    <property type="entry name" value="GGDEF"/>
    <property type="match status" value="1"/>
</dbReference>
<organism evidence="4 5">
    <name type="scientific">Ornithinibacillus hominis</name>
    <dbReference type="NCBI Taxonomy" id="2763055"/>
    <lineage>
        <taxon>Bacteria</taxon>
        <taxon>Bacillati</taxon>
        <taxon>Bacillota</taxon>
        <taxon>Bacilli</taxon>
        <taxon>Bacillales</taxon>
        <taxon>Bacillaceae</taxon>
        <taxon>Ornithinibacillus</taxon>
    </lineage>
</organism>
<gene>
    <name evidence="4" type="ORF">H8S33_06435</name>
</gene>
<dbReference type="InterPro" id="IPR035965">
    <property type="entry name" value="PAS-like_dom_sf"/>
</dbReference>
<dbReference type="InterPro" id="IPR043128">
    <property type="entry name" value="Rev_trsase/Diguanyl_cyclase"/>
</dbReference>
<dbReference type="NCBIfam" id="TIGR00229">
    <property type="entry name" value="sensory_box"/>
    <property type="match status" value="3"/>
</dbReference>
<dbReference type="PROSITE" id="PS50112">
    <property type="entry name" value="PAS"/>
    <property type="match status" value="2"/>
</dbReference>
<dbReference type="SMART" id="SM00091">
    <property type="entry name" value="PAS"/>
    <property type="match status" value="3"/>
</dbReference>
<accession>A0A923L4U2</accession>
<dbReference type="Pfam" id="PF13426">
    <property type="entry name" value="PAS_9"/>
    <property type="match status" value="1"/>
</dbReference>
<feature type="domain" description="PAS" evidence="1">
    <location>
        <begin position="142"/>
        <end position="212"/>
    </location>
</feature>
<comment type="caution">
    <text evidence="4">The sequence shown here is derived from an EMBL/GenBank/DDBJ whole genome shotgun (WGS) entry which is preliminary data.</text>
</comment>
<dbReference type="InterPro" id="IPR000160">
    <property type="entry name" value="GGDEF_dom"/>
</dbReference>
<proteinExistence type="predicted"/>
<dbReference type="SUPFAM" id="SSF55785">
    <property type="entry name" value="PYP-like sensor domain (PAS domain)"/>
    <property type="match status" value="3"/>
</dbReference>
<evidence type="ECO:0000259" key="3">
    <source>
        <dbReference type="PROSITE" id="PS50887"/>
    </source>
</evidence>
<dbReference type="RefSeq" id="WP_186869174.1">
    <property type="nucleotide sequence ID" value="NZ_JACOOL010000004.1"/>
</dbReference>
<dbReference type="AlphaFoldDB" id="A0A923L4U2"/>
<dbReference type="SUPFAM" id="SSF55073">
    <property type="entry name" value="Nucleotide cyclase"/>
    <property type="match status" value="1"/>
</dbReference>
<feature type="domain" description="PAS" evidence="1">
    <location>
        <begin position="266"/>
        <end position="336"/>
    </location>
</feature>
<keyword evidence="5" id="KW-1185">Reference proteome</keyword>
<evidence type="ECO:0000313" key="5">
    <source>
        <dbReference type="Proteomes" id="UP000637359"/>
    </source>
</evidence>
<dbReference type="FunFam" id="3.30.70.270:FF:000001">
    <property type="entry name" value="Diguanylate cyclase domain protein"/>
    <property type="match status" value="1"/>
</dbReference>
<dbReference type="InterPro" id="IPR000014">
    <property type="entry name" value="PAS"/>
</dbReference>